<dbReference type="PANTHER" id="PTHR15067">
    <property type="entry name" value="E3 UBIQUITIN-PROTEIN LIGASE RNF8"/>
    <property type="match status" value="1"/>
</dbReference>
<dbReference type="InterPro" id="IPR003892">
    <property type="entry name" value="CUE"/>
</dbReference>
<dbReference type="FunFam" id="3.30.40.10:FF:000149">
    <property type="entry name" value="E3 ubiquitin-protein ligase AMFR"/>
    <property type="match status" value="1"/>
</dbReference>
<keyword evidence="8 12" id="KW-1133">Transmembrane helix</keyword>
<feature type="transmembrane region" description="Helical" evidence="12">
    <location>
        <begin position="341"/>
        <end position="359"/>
    </location>
</feature>
<evidence type="ECO:0000259" key="13">
    <source>
        <dbReference type="PROSITE" id="PS50089"/>
    </source>
</evidence>
<reference evidence="16" key="1">
    <citation type="journal article" date="2023" name="G3 (Bethesda)">
        <title>Whole genome assembly and annotation of the endangered Caribbean coral Acropora cervicornis.</title>
        <authorList>
            <person name="Selwyn J.D."/>
            <person name="Vollmer S.V."/>
        </authorList>
    </citation>
    <scope>NUCLEOTIDE SEQUENCE</scope>
    <source>
        <strain evidence="16">K2</strain>
    </source>
</reference>
<dbReference type="PROSITE" id="PS50089">
    <property type="entry name" value="ZF_RING_2"/>
    <property type="match status" value="1"/>
</dbReference>
<evidence type="ECO:0000259" key="15">
    <source>
        <dbReference type="PROSITE" id="PS51462"/>
    </source>
</evidence>
<evidence type="ECO:0000256" key="4">
    <source>
        <dbReference type="ARBA" id="ARBA00022692"/>
    </source>
</evidence>
<dbReference type="CDD" id="cd03426">
    <property type="entry name" value="NUDIX_CoAse_Nudt7"/>
    <property type="match status" value="1"/>
</dbReference>
<keyword evidence="3" id="KW-0808">Transferase</keyword>
<dbReference type="GO" id="GO:0070936">
    <property type="term" value="P:protein K48-linked ubiquitination"/>
    <property type="evidence" value="ECO:0007669"/>
    <property type="project" value="TreeGrafter"/>
</dbReference>
<dbReference type="InterPro" id="IPR001841">
    <property type="entry name" value="Znf_RING"/>
</dbReference>
<keyword evidence="6 10" id="KW-0863">Zinc-finger</keyword>
<evidence type="ECO:0000256" key="3">
    <source>
        <dbReference type="ARBA" id="ARBA00022679"/>
    </source>
</evidence>
<comment type="caution">
    <text evidence="16">The sequence shown here is derived from an EMBL/GenBank/DDBJ whole genome shotgun (WGS) entry which is preliminary data.</text>
</comment>
<feature type="compositionally biased region" description="Basic and acidic residues" evidence="11">
    <location>
        <begin position="805"/>
        <end position="821"/>
    </location>
</feature>
<dbReference type="CDD" id="cd16455">
    <property type="entry name" value="RING-H2_AMFR"/>
    <property type="match status" value="1"/>
</dbReference>
<sequence>MTWLSRSTFSIIWNGKSKKAAFVEYNRLREMASPSELTALLDVCRTRTKNYAESNYNVNEHFKGQDIVPEFNNAGVLVPIFVKEGSLHVLLTKRTEHLPTHKGQVAFPGGKQEVYDKDIIATALREAHEEVGLSSDIVEVIAVLSPLVFLARNPGTFVYPVIGLIKSHFDLVVNASEVQDTFDVPLEFFLRKDTYRYEKRVFRENEYDFHFFDYNQKTNTEREGKSKTSFVIWGMTGEVCLKIAIIALSKLPEFELPERYSELISYIQELNSEESSLKLKRTKMPLVFLEQLPLPTLKSYVVTSVLLFVSAILYTLNATVGSGESDYSKIYDFVTQDNFCFWSNLNLAYCCLFLFGKVIQRVVFGDLRASELQQIQDRFWNFIFYKFIFIFGVLNVQQVTEIMWWTAWFTLLGFFHLFTQLCKDRFEYLSFSPTTTPWTHAKVIGLLNVLALCCNGLLFICLFVGWPDGIHTFTFMLAECMLLLIKVVHALTRYGIHLWDVGHTTMWEGRSTWSYNTDLTMSLAMYIVDFAHHMHMLLWSNIFLSMASLVLCMQLRHLFYEIQKKLAKHRNYLRIIKCMESRFPFATEEQLMKNNDDCAICWDSMETARKLPCGHLFHNSCLRSWLENDTSCPTCRQSLASDLQPEQEDERQPRGMAAFMMGRGLRRNHFFHFDGSQIASWFPSFSVEVMHTRGDNLAEGQLPESRIEAMAHQVQAMFPHMPFNIIMDDLRHTHSLEITTDNILEGNIAVPSVWTPPDEQGAQEDSELLQIAQPSGEIESYPEEEERAPVSTTEDRQDAEEFEAFEEKPETTELQETRSKALENPTMGVIHRNASSPSLGFSSLPSGTRSTTGENPTVGVIRRNASTSSLEFSSLPSVRQSMLLSRKEEMLQQARRRFLDKEGVKKKESSD</sequence>
<dbReference type="GO" id="GO:0000151">
    <property type="term" value="C:ubiquitin ligase complex"/>
    <property type="evidence" value="ECO:0007669"/>
    <property type="project" value="TreeGrafter"/>
</dbReference>
<organism evidence="16 17">
    <name type="scientific">Acropora cervicornis</name>
    <name type="common">Staghorn coral</name>
    <dbReference type="NCBI Taxonomy" id="6130"/>
    <lineage>
        <taxon>Eukaryota</taxon>
        <taxon>Metazoa</taxon>
        <taxon>Cnidaria</taxon>
        <taxon>Anthozoa</taxon>
        <taxon>Hexacorallia</taxon>
        <taxon>Scleractinia</taxon>
        <taxon>Astrocoeniina</taxon>
        <taxon>Acroporidae</taxon>
        <taxon>Acropora</taxon>
    </lineage>
</organism>
<dbReference type="GO" id="GO:0016020">
    <property type="term" value="C:membrane"/>
    <property type="evidence" value="ECO:0007669"/>
    <property type="project" value="UniProtKB-SubCell"/>
</dbReference>
<dbReference type="EMBL" id="JARQWQ010000039">
    <property type="protein sequence ID" value="KAK2559696.1"/>
    <property type="molecule type" value="Genomic_DNA"/>
</dbReference>
<evidence type="ECO:0000256" key="10">
    <source>
        <dbReference type="PROSITE-ProRule" id="PRU00175"/>
    </source>
</evidence>
<evidence type="ECO:0000256" key="8">
    <source>
        <dbReference type="ARBA" id="ARBA00022989"/>
    </source>
</evidence>
<dbReference type="GO" id="GO:0043130">
    <property type="term" value="F:ubiquitin binding"/>
    <property type="evidence" value="ECO:0007669"/>
    <property type="project" value="InterPro"/>
</dbReference>
<evidence type="ECO:0000256" key="2">
    <source>
        <dbReference type="ARBA" id="ARBA00004906"/>
    </source>
</evidence>
<dbReference type="SUPFAM" id="SSF55811">
    <property type="entry name" value="Nudix"/>
    <property type="match status" value="1"/>
</dbReference>
<feature type="domain" description="Nudix hydrolase" evidence="15">
    <location>
        <begin position="71"/>
        <end position="208"/>
    </location>
</feature>
<dbReference type="Proteomes" id="UP001249851">
    <property type="component" value="Unassembled WGS sequence"/>
</dbReference>
<feature type="compositionally biased region" description="Low complexity" evidence="11">
    <location>
        <begin position="835"/>
        <end position="847"/>
    </location>
</feature>
<evidence type="ECO:0000256" key="12">
    <source>
        <dbReference type="SAM" id="Phobius"/>
    </source>
</evidence>
<dbReference type="Pfam" id="PF18442">
    <property type="entry name" value="G2BR"/>
    <property type="match status" value="1"/>
</dbReference>
<proteinExistence type="predicted"/>
<keyword evidence="9 12" id="KW-0472">Membrane</keyword>
<dbReference type="SMART" id="SM00546">
    <property type="entry name" value="CUE"/>
    <property type="match status" value="1"/>
</dbReference>
<dbReference type="GO" id="GO:0005829">
    <property type="term" value="C:cytosol"/>
    <property type="evidence" value="ECO:0007669"/>
    <property type="project" value="TreeGrafter"/>
</dbReference>
<dbReference type="InterPro" id="IPR057992">
    <property type="entry name" value="TPR_SYVN1_N"/>
</dbReference>
<dbReference type="Gene3D" id="3.30.40.10">
    <property type="entry name" value="Zinc/RING finger domain, C3HC4 (zinc finger)"/>
    <property type="match status" value="1"/>
</dbReference>
<feature type="region of interest" description="Disordered" evidence="11">
    <location>
        <begin position="773"/>
        <end position="860"/>
    </location>
</feature>
<feature type="domain" description="RING-type" evidence="13">
    <location>
        <begin position="598"/>
        <end position="636"/>
    </location>
</feature>
<dbReference type="InterPro" id="IPR015797">
    <property type="entry name" value="NUDIX_hydrolase-like_dom_sf"/>
</dbReference>
<keyword evidence="5" id="KW-0479">Metal-binding</keyword>
<dbReference type="Pfam" id="PF25563">
    <property type="entry name" value="TPR_SYVN1_N"/>
    <property type="match status" value="1"/>
</dbReference>
<dbReference type="GO" id="GO:0006511">
    <property type="term" value="P:ubiquitin-dependent protein catabolic process"/>
    <property type="evidence" value="ECO:0007669"/>
    <property type="project" value="TreeGrafter"/>
</dbReference>
<accession>A0AAD9V3C1</accession>
<dbReference type="Gene3D" id="3.90.79.10">
    <property type="entry name" value="Nucleoside Triphosphate Pyrophosphohydrolase"/>
    <property type="match status" value="1"/>
</dbReference>
<evidence type="ECO:0000259" key="14">
    <source>
        <dbReference type="PROSITE" id="PS51140"/>
    </source>
</evidence>
<dbReference type="Pfam" id="PF13639">
    <property type="entry name" value="zf-RING_2"/>
    <property type="match status" value="1"/>
</dbReference>
<dbReference type="GO" id="GO:0005783">
    <property type="term" value="C:endoplasmic reticulum"/>
    <property type="evidence" value="ECO:0007669"/>
    <property type="project" value="TreeGrafter"/>
</dbReference>
<evidence type="ECO:0000256" key="9">
    <source>
        <dbReference type="ARBA" id="ARBA00023136"/>
    </source>
</evidence>
<dbReference type="InterPro" id="IPR000086">
    <property type="entry name" value="NUDIX_hydrolase_dom"/>
</dbReference>
<reference evidence="16" key="2">
    <citation type="journal article" date="2023" name="Science">
        <title>Genomic signatures of disease resistance in endangered staghorn corals.</title>
        <authorList>
            <person name="Vollmer S.V."/>
            <person name="Selwyn J.D."/>
            <person name="Despard B.A."/>
            <person name="Roesel C.L."/>
        </authorList>
    </citation>
    <scope>NUCLEOTIDE SEQUENCE</scope>
    <source>
        <strain evidence="16">K2</strain>
    </source>
</reference>
<dbReference type="PROSITE" id="PS51140">
    <property type="entry name" value="CUE"/>
    <property type="match status" value="1"/>
</dbReference>
<feature type="transmembrane region" description="Helical" evidence="12">
    <location>
        <begin position="443"/>
        <end position="466"/>
    </location>
</feature>
<dbReference type="Pfam" id="PF02845">
    <property type="entry name" value="CUE"/>
    <property type="match status" value="1"/>
</dbReference>
<dbReference type="Gene3D" id="1.10.8.10">
    <property type="entry name" value="DNA helicase RuvA subunit, C-terminal domain"/>
    <property type="match status" value="1"/>
</dbReference>
<dbReference type="GO" id="GO:0008270">
    <property type="term" value="F:zinc ion binding"/>
    <property type="evidence" value="ECO:0007669"/>
    <property type="project" value="UniProtKB-KW"/>
</dbReference>
<dbReference type="CDD" id="cd14421">
    <property type="entry name" value="CUE_AMFR"/>
    <property type="match status" value="1"/>
</dbReference>
<evidence type="ECO:0000256" key="11">
    <source>
        <dbReference type="SAM" id="MobiDB-lite"/>
    </source>
</evidence>
<dbReference type="SMART" id="SM00184">
    <property type="entry name" value="RING"/>
    <property type="match status" value="1"/>
</dbReference>
<dbReference type="InterPro" id="IPR013083">
    <property type="entry name" value="Znf_RING/FYVE/PHD"/>
</dbReference>
<feature type="transmembrane region" description="Helical" evidence="12">
    <location>
        <begin position="472"/>
        <end position="492"/>
    </location>
</feature>
<protein>
    <submittedName>
        <fullName evidence="16">E3 ubiquitin-protein ligase AMFR</fullName>
    </submittedName>
</protein>
<dbReference type="GO" id="GO:0030968">
    <property type="term" value="P:endoplasmic reticulum unfolded protein response"/>
    <property type="evidence" value="ECO:0007669"/>
    <property type="project" value="TreeGrafter"/>
</dbReference>
<evidence type="ECO:0000256" key="5">
    <source>
        <dbReference type="ARBA" id="ARBA00022723"/>
    </source>
</evidence>
<comment type="subcellular location">
    <subcellularLocation>
        <location evidence="1">Membrane</location>
        <topology evidence="1">Multi-pass membrane protein</topology>
    </subcellularLocation>
</comment>
<feature type="domain" description="CUE" evidence="14">
    <location>
        <begin position="706"/>
        <end position="748"/>
    </location>
</feature>
<evidence type="ECO:0000256" key="6">
    <source>
        <dbReference type="ARBA" id="ARBA00022771"/>
    </source>
</evidence>
<dbReference type="InterPro" id="IPR040675">
    <property type="entry name" value="AMFR_Ube2g2-bd"/>
</dbReference>
<keyword evidence="17" id="KW-1185">Reference proteome</keyword>
<dbReference type="SUPFAM" id="SSF57850">
    <property type="entry name" value="RING/U-box"/>
    <property type="match status" value="1"/>
</dbReference>
<evidence type="ECO:0000256" key="1">
    <source>
        <dbReference type="ARBA" id="ARBA00004141"/>
    </source>
</evidence>
<evidence type="ECO:0000313" key="17">
    <source>
        <dbReference type="Proteomes" id="UP001249851"/>
    </source>
</evidence>
<dbReference type="PANTHER" id="PTHR15067:SF5">
    <property type="entry name" value="E3 UBIQUITIN-PROTEIN LIGASE AMFR"/>
    <property type="match status" value="1"/>
</dbReference>
<dbReference type="GO" id="GO:0061630">
    <property type="term" value="F:ubiquitin protein ligase activity"/>
    <property type="evidence" value="ECO:0007669"/>
    <property type="project" value="TreeGrafter"/>
</dbReference>
<dbReference type="InterPro" id="IPR045121">
    <property type="entry name" value="CoAse"/>
</dbReference>
<keyword evidence="7" id="KW-0862">Zinc</keyword>
<keyword evidence="4 12" id="KW-0812">Transmembrane</keyword>
<evidence type="ECO:0000256" key="7">
    <source>
        <dbReference type="ARBA" id="ARBA00022833"/>
    </source>
</evidence>
<dbReference type="Pfam" id="PF00293">
    <property type="entry name" value="NUDIX"/>
    <property type="match status" value="1"/>
</dbReference>
<dbReference type="GO" id="GO:0010945">
    <property type="term" value="F:coenzyme A diphosphatase activity"/>
    <property type="evidence" value="ECO:0007669"/>
    <property type="project" value="InterPro"/>
</dbReference>
<feature type="transmembrane region" description="Helical" evidence="12">
    <location>
        <begin position="300"/>
        <end position="321"/>
    </location>
</feature>
<feature type="transmembrane region" description="Helical" evidence="12">
    <location>
        <begin position="538"/>
        <end position="559"/>
    </location>
</feature>
<comment type="pathway">
    <text evidence="2">Protein modification; protein ubiquitination.</text>
</comment>
<dbReference type="AlphaFoldDB" id="A0AAD9V3C1"/>
<evidence type="ECO:0000313" key="16">
    <source>
        <dbReference type="EMBL" id="KAK2559696.1"/>
    </source>
</evidence>
<name>A0AAD9V3C1_ACRCE</name>
<feature type="transmembrane region" description="Helical" evidence="12">
    <location>
        <begin position="379"/>
        <end position="396"/>
    </location>
</feature>
<dbReference type="PROSITE" id="PS51462">
    <property type="entry name" value="NUDIX"/>
    <property type="match status" value="1"/>
</dbReference>
<gene>
    <name evidence="16" type="ORF">P5673_017784</name>
</gene>